<protein>
    <recommendedName>
        <fullName evidence="4">Tick transposon</fullName>
    </recommendedName>
</protein>
<comment type="caution">
    <text evidence="2">The sequence shown here is derived from an EMBL/GenBank/DDBJ whole genome shotgun (WGS) entry which is preliminary data.</text>
</comment>
<dbReference type="EMBL" id="JABSTV010001252">
    <property type="protein sequence ID" value="KAH7947636.1"/>
    <property type="molecule type" value="Genomic_DNA"/>
</dbReference>
<keyword evidence="1" id="KW-0732">Signal</keyword>
<proteinExistence type="predicted"/>
<reference evidence="2" key="2">
    <citation type="submission" date="2021-09" db="EMBL/GenBank/DDBJ databases">
        <authorList>
            <person name="Jia N."/>
            <person name="Wang J."/>
            <person name="Shi W."/>
            <person name="Du L."/>
            <person name="Sun Y."/>
            <person name="Zhan W."/>
            <person name="Jiang J."/>
            <person name="Wang Q."/>
            <person name="Zhang B."/>
            <person name="Ji P."/>
            <person name="Sakyi L.B."/>
            <person name="Cui X."/>
            <person name="Yuan T."/>
            <person name="Jiang B."/>
            <person name="Yang W."/>
            <person name="Lam T.T.-Y."/>
            <person name="Chang Q."/>
            <person name="Ding S."/>
            <person name="Wang X."/>
            <person name="Zhu J."/>
            <person name="Ruan X."/>
            <person name="Zhao L."/>
            <person name="Wei J."/>
            <person name="Que T."/>
            <person name="Du C."/>
            <person name="Cheng J."/>
            <person name="Dai P."/>
            <person name="Han X."/>
            <person name="Huang E."/>
            <person name="Gao Y."/>
            <person name="Liu J."/>
            <person name="Shao H."/>
            <person name="Ye R."/>
            <person name="Li L."/>
            <person name="Wei W."/>
            <person name="Wang X."/>
            <person name="Wang C."/>
            <person name="Huo Q."/>
            <person name="Li W."/>
            <person name="Guo W."/>
            <person name="Chen H."/>
            <person name="Chen S."/>
            <person name="Zhou L."/>
            <person name="Zhou L."/>
            <person name="Ni X."/>
            <person name="Tian J."/>
            <person name="Zhou Y."/>
            <person name="Sheng Y."/>
            <person name="Liu T."/>
            <person name="Pan Y."/>
            <person name="Xia L."/>
            <person name="Li J."/>
            <person name="Zhao F."/>
            <person name="Cao W."/>
        </authorList>
    </citation>
    <scope>NUCLEOTIDE SEQUENCE</scope>
    <source>
        <strain evidence="2">Rsan-2018</strain>
        <tissue evidence="2">Larvae</tissue>
    </source>
</reference>
<organism evidence="2 3">
    <name type="scientific">Rhipicephalus sanguineus</name>
    <name type="common">Brown dog tick</name>
    <name type="synonym">Ixodes sanguineus</name>
    <dbReference type="NCBI Taxonomy" id="34632"/>
    <lineage>
        <taxon>Eukaryota</taxon>
        <taxon>Metazoa</taxon>
        <taxon>Ecdysozoa</taxon>
        <taxon>Arthropoda</taxon>
        <taxon>Chelicerata</taxon>
        <taxon>Arachnida</taxon>
        <taxon>Acari</taxon>
        <taxon>Parasitiformes</taxon>
        <taxon>Ixodida</taxon>
        <taxon>Ixodoidea</taxon>
        <taxon>Ixodidae</taxon>
        <taxon>Rhipicephalinae</taxon>
        <taxon>Rhipicephalus</taxon>
        <taxon>Rhipicephalus</taxon>
    </lineage>
</organism>
<keyword evidence="3" id="KW-1185">Reference proteome</keyword>
<accession>A0A9D4PP88</accession>
<feature type="signal peptide" evidence="1">
    <location>
        <begin position="1"/>
        <end position="28"/>
    </location>
</feature>
<dbReference type="Proteomes" id="UP000821837">
    <property type="component" value="Chromosome 6"/>
</dbReference>
<name>A0A9D4PP88_RHISA</name>
<dbReference type="AlphaFoldDB" id="A0A9D4PP88"/>
<feature type="chain" id="PRO_5038679969" description="Tick transposon" evidence="1">
    <location>
        <begin position="29"/>
        <end position="251"/>
    </location>
</feature>
<reference evidence="2" key="1">
    <citation type="journal article" date="2020" name="Cell">
        <title>Large-Scale Comparative Analyses of Tick Genomes Elucidate Their Genetic Diversity and Vector Capacities.</title>
        <authorList>
            <consortium name="Tick Genome and Microbiome Consortium (TIGMIC)"/>
            <person name="Jia N."/>
            <person name="Wang J."/>
            <person name="Shi W."/>
            <person name="Du L."/>
            <person name="Sun Y."/>
            <person name="Zhan W."/>
            <person name="Jiang J.F."/>
            <person name="Wang Q."/>
            <person name="Zhang B."/>
            <person name="Ji P."/>
            <person name="Bell-Sakyi L."/>
            <person name="Cui X.M."/>
            <person name="Yuan T.T."/>
            <person name="Jiang B.G."/>
            <person name="Yang W.F."/>
            <person name="Lam T.T."/>
            <person name="Chang Q.C."/>
            <person name="Ding S.J."/>
            <person name="Wang X.J."/>
            <person name="Zhu J.G."/>
            <person name="Ruan X.D."/>
            <person name="Zhao L."/>
            <person name="Wei J.T."/>
            <person name="Ye R.Z."/>
            <person name="Que T.C."/>
            <person name="Du C.H."/>
            <person name="Zhou Y.H."/>
            <person name="Cheng J.X."/>
            <person name="Dai P.F."/>
            <person name="Guo W.B."/>
            <person name="Han X.H."/>
            <person name="Huang E.J."/>
            <person name="Li L.F."/>
            <person name="Wei W."/>
            <person name="Gao Y.C."/>
            <person name="Liu J.Z."/>
            <person name="Shao H.Z."/>
            <person name="Wang X."/>
            <person name="Wang C.C."/>
            <person name="Yang T.C."/>
            <person name="Huo Q.B."/>
            <person name="Li W."/>
            <person name="Chen H.Y."/>
            <person name="Chen S.E."/>
            <person name="Zhou L.G."/>
            <person name="Ni X.B."/>
            <person name="Tian J.H."/>
            <person name="Sheng Y."/>
            <person name="Liu T."/>
            <person name="Pan Y.S."/>
            <person name="Xia L.Y."/>
            <person name="Li J."/>
            <person name="Zhao F."/>
            <person name="Cao W.C."/>
        </authorList>
    </citation>
    <scope>NUCLEOTIDE SEQUENCE</scope>
    <source>
        <strain evidence="2">Rsan-2018</strain>
    </source>
</reference>
<evidence type="ECO:0000313" key="2">
    <source>
        <dbReference type="EMBL" id="KAH7947636.1"/>
    </source>
</evidence>
<evidence type="ECO:0008006" key="4">
    <source>
        <dbReference type="Google" id="ProtNLM"/>
    </source>
</evidence>
<evidence type="ECO:0000256" key="1">
    <source>
        <dbReference type="SAM" id="SignalP"/>
    </source>
</evidence>
<gene>
    <name evidence="2" type="ORF">HPB52_014846</name>
</gene>
<sequence length="251" mass="27534">MAILRPRIAKSLALSIAVALHISTAQLAELLADTFHVAPIVHDAIPAPVMPAHHRPELFAPERYFPTAAITREISALCSEDFTLASCAPTTLREPVSHATFVRYTPTHVLAEGNTIHRLPSTGINRRARAFLLRLRTGCSRTAERLFRQSGNGNPSCPQCRADETIAHILLQCPGYADHRRQLFAAYGRLGLPHVTGRPSRDDILLSLAGLLDCSSHGGQHRGSPLPALTEAEDNFFSLLLSSYLLFRPLR</sequence>
<evidence type="ECO:0000313" key="3">
    <source>
        <dbReference type="Proteomes" id="UP000821837"/>
    </source>
</evidence>